<dbReference type="GO" id="GO:0005634">
    <property type="term" value="C:nucleus"/>
    <property type="evidence" value="ECO:0007669"/>
    <property type="project" value="TreeGrafter"/>
</dbReference>
<gene>
    <name evidence="3" type="ORF">AMATHDRAFT_102036</name>
</gene>
<dbReference type="InterPro" id="IPR050827">
    <property type="entry name" value="CRP1_MDG1_kinase"/>
</dbReference>
<feature type="domain" description="AMP-activated protein kinase glycogen-binding" evidence="2">
    <location>
        <begin position="5"/>
        <end position="81"/>
    </location>
</feature>
<dbReference type="CDD" id="cd02859">
    <property type="entry name" value="E_set_AMPKbeta_like_N"/>
    <property type="match status" value="1"/>
</dbReference>
<comment type="similarity">
    <text evidence="1">Belongs to the 5'-AMP-activated protein kinase beta subunit family.</text>
</comment>
<dbReference type="AlphaFoldDB" id="A0A2A9NPY6"/>
<name>A0A2A9NPY6_9AGAR</name>
<evidence type="ECO:0000313" key="4">
    <source>
        <dbReference type="Proteomes" id="UP000242287"/>
    </source>
</evidence>
<dbReference type="STRING" id="703135.A0A2A9NPY6"/>
<dbReference type="GO" id="GO:0019901">
    <property type="term" value="F:protein kinase binding"/>
    <property type="evidence" value="ECO:0007669"/>
    <property type="project" value="TreeGrafter"/>
</dbReference>
<sequence length="88" mass="9967">DDLHEVVFNWPYTDPNSVIVTGSFDGWSKSHNLTKGPEGFSGSLHIPWQHSISYKYLVDGRWALDDSKPKRVEPGGYVNNFYIAPCKP</sequence>
<reference evidence="3 4" key="1">
    <citation type="submission" date="2014-02" db="EMBL/GenBank/DDBJ databases">
        <title>Transposable element dynamics among asymbiotic and ectomycorrhizal Amanita fungi.</title>
        <authorList>
            <consortium name="DOE Joint Genome Institute"/>
            <person name="Hess J."/>
            <person name="Skrede I."/>
            <person name="Wolfe B."/>
            <person name="LaButti K."/>
            <person name="Ohm R.A."/>
            <person name="Grigoriev I.V."/>
            <person name="Pringle A."/>
        </authorList>
    </citation>
    <scope>NUCLEOTIDE SEQUENCE [LARGE SCALE GENOMIC DNA]</scope>
    <source>
        <strain evidence="3 4">SKay4041</strain>
    </source>
</reference>
<dbReference type="SUPFAM" id="SSF81296">
    <property type="entry name" value="E set domains"/>
    <property type="match status" value="1"/>
</dbReference>
<feature type="non-terminal residue" evidence="3">
    <location>
        <position position="88"/>
    </location>
</feature>
<protein>
    <submittedName>
        <fullName evidence="3">Carbohydrate-binding module family 48 protein</fullName>
    </submittedName>
</protein>
<proteinExistence type="inferred from homology"/>
<evidence type="ECO:0000313" key="3">
    <source>
        <dbReference type="EMBL" id="PFH52609.1"/>
    </source>
</evidence>
<accession>A0A2A9NPY6</accession>
<dbReference type="Proteomes" id="UP000242287">
    <property type="component" value="Unassembled WGS sequence"/>
</dbReference>
<dbReference type="PANTHER" id="PTHR10343:SF84">
    <property type="entry name" value="5'-AMP-ACTIVATED PROTEIN KINASE SUBUNIT BETA-1"/>
    <property type="match status" value="1"/>
</dbReference>
<dbReference type="OrthoDB" id="5873279at2759"/>
<dbReference type="EMBL" id="KZ301978">
    <property type="protein sequence ID" value="PFH52609.1"/>
    <property type="molecule type" value="Genomic_DNA"/>
</dbReference>
<keyword evidence="4" id="KW-1185">Reference proteome</keyword>
<dbReference type="PANTHER" id="PTHR10343">
    <property type="entry name" value="5'-AMP-ACTIVATED PROTEIN KINASE , BETA SUBUNIT"/>
    <property type="match status" value="1"/>
</dbReference>
<dbReference type="GO" id="GO:0007165">
    <property type="term" value="P:signal transduction"/>
    <property type="evidence" value="ECO:0007669"/>
    <property type="project" value="TreeGrafter"/>
</dbReference>
<feature type="non-terminal residue" evidence="3">
    <location>
        <position position="1"/>
    </location>
</feature>
<dbReference type="GO" id="GO:0005737">
    <property type="term" value="C:cytoplasm"/>
    <property type="evidence" value="ECO:0007669"/>
    <property type="project" value="TreeGrafter"/>
</dbReference>
<evidence type="ECO:0000256" key="1">
    <source>
        <dbReference type="ARBA" id="ARBA00010926"/>
    </source>
</evidence>
<organism evidence="3 4">
    <name type="scientific">Amanita thiersii Skay4041</name>
    <dbReference type="NCBI Taxonomy" id="703135"/>
    <lineage>
        <taxon>Eukaryota</taxon>
        <taxon>Fungi</taxon>
        <taxon>Dikarya</taxon>
        <taxon>Basidiomycota</taxon>
        <taxon>Agaricomycotina</taxon>
        <taxon>Agaricomycetes</taxon>
        <taxon>Agaricomycetidae</taxon>
        <taxon>Agaricales</taxon>
        <taxon>Pluteineae</taxon>
        <taxon>Amanitaceae</taxon>
        <taxon>Amanita</taxon>
    </lineage>
</organism>
<dbReference type="Gene3D" id="2.60.40.10">
    <property type="entry name" value="Immunoglobulins"/>
    <property type="match status" value="1"/>
</dbReference>
<dbReference type="GO" id="GO:0031588">
    <property type="term" value="C:nucleotide-activated protein kinase complex"/>
    <property type="evidence" value="ECO:0007669"/>
    <property type="project" value="TreeGrafter"/>
</dbReference>
<dbReference type="InterPro" id="IPR032640">
    <property type="entry name" value="AMPK1_CBM"/>
</dbReference>
<dbReference type="InterPro" id="IPR014756">
    <property type="entry name" value="Ig_E-set"/>
</dbReference>
<dbReference type="Pfam" id="PF16561">
    <property type="entry name" value="AMPK1_CBM"/>
    <property type="match status" value="1"/>
</dbReference>
<dbReference type="InterPro" id="IPR013783">
    <property type="entry name" value="Ig-like_fold"/>
</dbReference>
<evidence type="ECO:0000259" key="2">
    <source>
        <dbReference type="Pfam" id="PF16561"/>
    </source>
</evidence>